<dbReference type="CDD" id="cd02440">
    <property type="entry name" value="AdoMet_MTases"/>
    <property type="match status" value="1"/>
</dbReference>
<dbReference type="PANTHER" id="PTHR43464:SF19">
    <property type="entry name" value="UBIQUINONE BIOSYNTHESIS O-METHYLTRANSFERASE, MITOCHONDRIAL"/>
    <property type="match status" value="1"/>
</dbReference>
<organism evidence="5 6">
    <name type="scientific">bacterium (Candidatus Blackallbacteria) CG17_big_fil_post_rev_8_21_14_2_50_48_46</name>
    <dbReference type="NCBI Taxonomy" id="2014261"/>
    <lineage>
        <taxon>Bacteria</taxon>
        <taxon>Candidatus Blackallbacteria</taxon>
    </lineage>
</organism>
<feature type="domain" description="Methyltransferase" evidence="4">
    <location>
        <begin position="51"/>
        <end position="144"/>
    </location>
</feature>
<dbReference type="GO" id="GO:0008168">
    <property type="term" value="F:methyltransferase activity"/>
    <property type="evidence" value="ECO:0007669"/>
    <property type="project" value="UniProtKB-KW"/>
</dbReference>
<dbReference type="AlphaFoldDB" id="A0A2M7G0P0"/>
<comment type="caution">
    <text evidence="5">The sequence shown here is derived from an EMBL/GenBank/DDBJ whole genome shotgun (WGS) entry which is preliminary data.</text>
</comment>
<dbReference type="EMBL" id="PFFQ01000053">
    <property type="protein sequence ID" value="PIW15278.1"/>
    <property type="molecule type" value="Genomic_DNA"/>
</dbReference>
<gene>
    <name evidence="5" type="ORF">COW36_17840</name>
</gene>
<dbReference type="Gene3D" id="3.40.50.150">
    <property type="entry name" value="Vaccinia Virus protein VP39"/>
    <property type="match status" value="1"/>
</dbReference>
<accession>A0A2M7G0P0</accession>
<dbReference type="InterPro" id="IPR029063">
    <property type="entry name" value="SAM-dependent_MTases_sf"/>
</dbReference>
<dbReference type="GO" id="GO:0032259">
    <property type="term" value="P:methylation"/>
    <property type="evidence" value="ECO:0007669"/>
    <property type="project" value="UniProtKB-KW"/>
</dbReference>
<dbReference type="Pfam" id="PF13649">
    <property type="entry name" value="Methyltransf_25"/>
    <property type="match status" value="1"/>
</dbReference>
<evidence type="ECO:0000313" key="5">
    <source>
        <dbReference type="EMBL" id="PIW15278.1"/>
    </source>
</evidence>
<dbReference type="SUPFAM" id="SSF53335">
    <property type="entry name" value="S-adenosyl-L-methionine-dependent methyltransferases"/>
    <property type="match status" value="1"/>
</dbReference>
<evidence type="ECO:0000256" key="2">
    <source>
        <dbReference type="ARBA" id="ARBA00022679"/>
    </source>
</evidence>
<name>A0A2M7G0P0_9BACT</name>
<protein>
    <submittedName>
        <fullName evidence="5">Class I SAM-dependent methyltransferase</fullName>
    </submittedName>
</protein>
<keyword evidence="3" id="KW-0949">S-adenosyl-L-methionine</keyword>
<evidence type="ECO:0000256" key="1">
    <source>
        <dbReference type="ARBA" id="ARBA00022603"/>
    </source>
</evidence>
<reference evidence="5 6" key="1">
    <citation type="submission" date="2017-09" db="EMBL/GenBank/DDBJ databases">
        <title>Depth-based differentiation of microbial function through sediment-hosted aquifers and enrichment of novel symbionts in the deep terrestrial subsurface.</title>
        <authorList>
            <person name="Probst A.J."/>
            <person name="Ladd B."/>
            <person name="Jarett J.K."/>
            <person name="Geller-Mcgrath D.E."/>
            <person name="Sieber C.M."/>
            <person name="Emerson J.B."/>
            <person name="Anantharaman K."/>
            <person name="Thomas B.C."/>
            <person name="Malmstrom R."/>
            <person name="Stieglmeier M."/>
            <person name="Klingl A."/>
            <person name="Woyke T."/>
            <person name="Ryan C.M."/>
            <person name="Banfield J.F."/>
        </authorList>
    </citation>
    <scope>NUCLEOTIDE SEQUENCE [LARGE SCALE GENOMIC DNA]</scope>
    <source>
        <strain evidence="5">CG17_big_fil_post_rev_8_21_14_2_50_48_46</strain>
    </source>
</reference>
<sequence length="217" mass="23928">MKGDYSIYDPLYAETIATGQAGWGGAQRLAKEYLWLERLFSHSQVPQTGRVLELGCGEGHFSRLLSQRGYQVHGVDVSARAIEWAQAKALAEGFKIEYSVADLSQAGVLPEQSYDLIVDGNCLHCIIDEDRAVFLANVLQALKPHCLFFVSSLCHCGDTEKEIQMRAGHPYRQIVSKTALENELLSAGFEVLSSREVPSEPASHCTLHALKPSPQKP</sequence>
<evidence type="ECO:0000256" key="3">
    <source>
        <dbReference type="ARBA" id="ARBA00022691"/>
    </source>
</evidence>
<evidence type="ECO:0000313" key="6">
    <source>
        <dbReference type="Proteomes" id="UP000231019"/>
    </source>
</evidence>
<dbReference type="PANTHER" id="PTHR43464">
    <property type="entry name" value="METHYLTRANSFERASE"/>
    <property type="match status" value="1"/>
</dbReference>
<evidence type="ECO:0000259" key="4">
    <source>
        <dbReference type="Pfam" id="PF13649"/>
    </source>
</evidence>
<dbReference type="InterPro" id="IPR041698">
    <property type="entry name" value="Methyltransf_25"/>
</dbReference>
<keyword evidence="1 5" id="KW-0489">Methyltransferase</keyword>
<dbReference type="Proteomes" id="UP000231019">
    <property type="component" value="Unassembled WGS sequence"/>
</dbReference>
<proteinExistence type="predicted"/>
<keyword evidence="2 5" id="KW-0808">Transferase</keyword>